<feature type="domain" description="Protein kinase" evidence="5">
    <location>
        <begin position="124"/>
        <end position="462"/>
    </location>
</feature>
<evidence type="ECO:0000256" key="4">
    <source>
        <dbReference type="ARBA" id="ARBA00022840"/>
    </source>
</evidence>
<dbReference type="InterPro" id="IPR004147">
    <property type="entry name" value="ABC1_dom"/>
</dbReference>
<keyword evidence="7" id="KW-1185">Reference proteome</keyword>
<protein>
    <submittedName>
        <fullName evidence="6">Putative unusual protein kinase regulating ubiquinone biosynthesis (AarF/ABC1/UbiB family)</fullName>
    </submittedName>
</protein>
<dbReference type="EMBL" id="PGFG01000001">
    <property type="protein sequence ID" value="PJJ76357.1"/>
    <property type="molecule type" value="Genomic_DNA"/>
</dbReference>
<dbReference type="InterPro" id="IPR011009">
    <property type="entry name" value="Kinase-like_dom_sf"/>
</dbReference>
<keyword evidence="4" id="KW-0067">ATP-binding</keyword>
<dbReference type="InterPro" id="IPR034646">
    <property type="entry name" value="ADCK3_dom"/>
</dbReference>
<dbReference type="InterPro" id="IPR000719">
    <property type="entry name" value="Prot_kinase_dom"/>
</dbReference>
<dbReference type="PANTHER" id="PTHR43851:SF3">
    <property type="entry name" value="COENZYME Q8"/>
    <property type="match status" value="1"/>
</dbReference>
<evidence type="ECO:0000256" key="2">
    <source>
        <dbReference type="ARBA" id="ARBA00022679"/>
    </source>
</evidence>
<dbReference type="SUPFAM" id="SSF56112">
    <property type="entry name" value="Protein kinase-like (PK-like)"/>
    <property type="match status" value="1"/>
</dbReference>
<reference evidence="6 7" key="1">
    <citation type="submission" date="2017-11" db="EMBL/GenBank/DDBJ databases">
        <title>Genomic Encyclopedia of Archaeal and Bacterial Type Strains, Phase II (KMG-II): From Individual Species to Whole Genera.</title>
        <authorList>
            <person name="Goeker M."/>
        </authorList>
    </citation>
    <scope>NUCLEOTIDE SEQUENCE [LARGE SCALE GENOMIC DNA]</scope>
    <source>
        <strain evidence="6 7">DSM 27268</strain>
    </source>
</reference>
<evidence type="ECO:0000313" key="7">
    <source>
        <dbReference type="Proteomes" id="UP000230000"/>
    </source>
</evidence>
<evidence type="ECO:0000256" key="3">
    <source>
        <dbReference type="ARBA" id="ARBA00022741"/>
    </source>
</evidence>
<sequence>MSSVKEQNSIPTGKVERAARFALTGAKLGVNYVKHYTRKLLDPEVSKEELHEANAEDIYDVLSNLKGSALKVAQMLSLDRGFLPPAYARRFALSQYNAPPLSGPLVVNTFLKTLGKTPSQLFDRFNPHAAHAASIGQVHEAWKNGKKLAVKIQYPGVAHSVKSDLRIVKPIAIRIVGLQEADMDQYFEEVETKLLEETNYRLELQRSQELSAVCNHLPNLIFPRYYPEYSSDRIITMDWLDGLHLQDFLATQPSQDLRNRAGQALWDFYQFQVHHLRKVHADPHPGNFLFQANGQVGIIDFGCVKEIPQDFYENYFALTRPELLRDEAHRRQIFRALGILHPSDTEKEIRFFTELFQKLIDLTTLPFQREIFDFGDAGFFEEIYAYTDYVYSLPEVRHSKIVRGTRHSLYVNRTYFGLYSILGDLKAQVKTSWQHIEQLKQYVPARVPSGGQLLPSECVSEG</sequence>
<dbReference type="InterPro" id="IPR051409">
    <property type="entry name" value="Atypical_kinase_ADCK"/>
</dbReference>
<dbReference type="AlphaFoldDB" id="A0A2M9CWU7"/>
<dbReference type="GO" id="GO:0004672">
    <property type="term" value="F:protein kinase activity"/>
    <property type="evidence" value="ECO:0007669"/>
    <property type="project" value="InterPro"/>
</dbReference>
<dbReference type="Pfam" id="PF03109">
    <property type="entry name" value="ABC1"/>
    <property type="match status" value="1"/>
</dbReference>
<name>A0A2M9CWU7_9BACT</name>
<evidence type="ECO:0000259" key="5">
    <source>
        <dbReference type="PROSITE" id="PS50011"/>
    </source>
</evidence>
<dbReference type="PROSITE" id="PS50011">
    <property type="entry name" value="PROTEIN_KINASE_DOM"/>
    <property type="match status" value="1"/>
</dbReference>
<comment type="similarity">
    <text evidence="1">Belongs to the protein kinase superfamily. ADCK protein kinase family.</text>
</comment>
<dbReference type="OrthoDB" id="9795390at2"/>
<proteinExistence type="inferred from homology"/>
<comment type="caution">
    <text evidence="6">The sequence shown here is derived from an EMBL/GenBank/DDBJ whole genome shotgun (WGS) entry which is preliminary data.</text>
</comment>
<dbReference type="CDD" id="cd13970">
    <property type="entry name" value="ABC1_ADCK3"/>
    <property type="match status" value="1"/>
</dbReference>
<dbReference type="PANTHER" id="PTHR43851">
    <property type="match status" value="1"/>
</dbReference>
<gene>
    <name evidence="6" type="ORF">BXY57_1970</name>
</gene>
<keyword evidence="6" id="KW-0418">Kinase</keyword>
<keyword evidence="2" id="KW-0808">Transferase</keyword>
<evidence type="ECO:0000313" key="6">
    <source>
        <dbReference type="EMBL" id="PJJ76357.1"/>
    </source>
</evidence>
<dbReference type="Gene3D" id="1.10.510.10">
    <property type="entry name" value="Transferase(Phosphotransferase) domain 1"/>
    <property type="match status" value="1"/>
</dbReference>
<organism evidence="6 7">
    <name type="scientific">Thermoflavifilum aggregans</name>
    <dbReference type="NCBI Taxonomy" id="454188"/>
    <lineage>
        <taxon>Bacteria</taxon>
        <taxon>Pseudomonadati</taxon>
        <taxon>Bacteroidota</taxon>
        <taxon>Chitinophagia</taxon>
        <taxon>Chitinophagales</taxon>
        <taxon>Chitinophagaceae</taxon>
        <taxon>Thermoflavifilum</taxon>
    </lineage>
</organism>
<accession>A0A2M9CWU7</accession>
<keyword evidence="6" id="KW-0830">Ubiquinone</keyword>
<evidence type="ECO:0000256" key="1">
    <source>
        <dbReference type="ARBA" id="ARBA00009670"/>
    </source>
</evidence>
<dbReference type="Proteomes" id="UP000230000">
    <property type="component" value="Unassembled WGS sequence"/>
</dbReference>
<dbReference type="GO" id="GO:0005524">
    <property type="term" value="F:ATP binding"/>
    <property type="evidence" value="ECO:0007669"/>
    <property type="project" value="UniProtKB-KW"/>
</dbReference>
<dbReference type="RefSeq" id="WP_100314853.1">
    <property type="nucleotide sequence ID" value="NZ_PGFG01000001.1"/>
</dbReference>
<keyword evidence="3" id="KW-0547">Nucleotide-binding</keyword>